<dbReference type="STRING" id="42249.A0A317SUS9"/>
<proteinExistence type="inferred from homology"/>
<comment type="subcellular location">
    <subcellularLocation>
        <location evidence="1 12">Mitochondrion inner membrane</location>
        <topology evidence="1 12">Multi-pass membrane protein</topology>
    </subcellularLocation>
</comment>
<keyword evidence="4" id="KW-0812">Transmembrane</keyword>
<dbReference type="CDD" id="cd03496">
    <property type="entry name" value="SQR_TypeC_CybS"/>
    <property type="match status" value="1"/>
</dbReference>
<evidence type="ECO:0000313" key="13">
    <source>
        <dbReference type="EMBL" id="PWW78132.1"/>
    </source>
</evidence>
<keyword evidence="5 12" id="KW-0999">Mitochondrion inner membrane</keyword>
<organism evidence="13 14">
    <name type="scientific">Tuber magnatum</name>
    <name type="common">white Piedmont truffle</name>
    <dbReference type="NCBI Taxonomy" id="42249"/>
    <lineage>
        <taxon>Eukaryota</taxon>
        <taxon>Fungi</taxon>
        <taxon>Dikarya</taxon>
        <taxon>Ascomycota</taxon>
        <taxon>Pezizomycotina</taxon>
        <taxon>Pezizomycetes</taxon>
        <taxon>Pezizales</taxon>
        <taxon>Tuberaceae</taxon>
        <taxon>Tuber</taxon>
    </lineage>
</organism>
<dbReference type="GO" id="GO:0006099">
    <property type="term" value="P:tricarboxylic acid cycle"/>
    <property type="evidence" value="ECO:0007669"/>
    <property type="project" value="TreeGrafter"/>
</dbReference>
<evidence type="ECO:0000256" key="8">
    <source>
        <dbReference type="ARBA" id="ARBA00023128"/>
    </source>
</evidence>
<dbReference type="GO" id="GO:0005743">
    <property type="term" value="C:mitochondrial inner membrane"/>
    <property type="evidence" value="ECO:0007669"/>
    <property type="project" value="UniProtKB-SubCell"/>
</dbReference>
<dbReference type="Pfam" id="PF05328">
    <property type="entry name" value="CybS"/>
    <property type="match status" value="1"/>
</dbReference>
<protein>
    <recommendedName>
        <fullName evidence="12">Succinate dehydrogenase [ubiquinone] cytochrome b small subunit</fullName>
    </recommendedName>
</protein>
<gene>
    <name evidence="13" type="ORF">C7212DRAFT_316546</name>
</gene>
<keyword evidence="11" id="KW-0479">Metal-binding</keyword>
<dbReference type="GO" id="GO:0020037">
    <property type="term" value="F:heme binding"/>
    <property type="evidence" value="ECO:0007669"/>
    <property type="project" value="TreeGrafter"/>
</dbReference>
<dbReference type="PANTHER" id="PTHR13337:SF2">
    <property type="entry name" value="SUCCINATE DEHYDROGENASE [UBIQUINONE] CYTOCHROME B SMALL SUBUNIT, MITOCHONDRIAL"/>
    <property type="match status" value="1"/>
</dbReference>
<evidence type="ECO:0000256" key="12">
    <source>
        <dbReference type="RuleBase" id="RU364031"/>
    </source>
</evidence>
<evidence type="ECO:0000256" key="9">
    <source>
        <dbReference type="ARBA" id="ARBA00023136"/>
    </source>
</evidence>
<name>A0A317SUS9_9PEZI</name>
<dbReference type="GO" id="GO:0046872">
    <property type="term" value="F:metal ion binding"/>
    <property type="evidence" value="ECO:0007669"/>
    <property type="project" value="UniProtKB-KW"/>
</dbReference>
<dbReference type="Gene3D" id="1.20.1300.10">
    <property type="entry name" value="Fumarate reductase/succinate dehydrogenase, transmembrane subunit"/>
    <property type="match status" value="1"/>
</dbReference>
<dbReference type="AlphaFoldDB" id="A0A317SUS9"/>
<evidence type="ECO:0000313" key="14">
    <source>
        <dbReference type="Proteomes" id="UP000246991"/>
    </source>
</evidence>
<dbReference type="FunFam" id="1.20.1300.10:FF:000007">
    <property type="entry name" value="Succinate dehydrogenase [ubiquinone] cytochrome b small subunit"/>
    <property type="match status" value="1"/>
</dbReference>
<accession>A0A317SUS9</accession>
<evidence type="ECO:0000256" key="7">
    <source>
        <dbReference type="ARBA" id="ARBA00022989"/>
    </source>
</evidence>
<keyword evidence="14" id="KW-1185">Reference proteome</keyword>
<evidence type="ECO:0000256" key="10">
    <source>
        <dbReference type="PIRSR" id="PIRSR607992-1"/>
    </source>
</evidence>
<evidence type="ECO:0000256" key="5">
    <source>
        <dbReference type="ARBA" id="ARBA00022792"/>
    </source>
</evidence>
<comment type="caution">
    <text evidence="13">The sequence shown here is derived from an EMBL/GenBank/DDBJ whole genome shotgun (WGS) entry which is preliminary data.</text>
</comment>
<keyword evidence="8 12" id="KW-0496">Mitochondrion</keyword>
<keyword evidence="3" id="KW-0813">Transport</keyword>
<evidence type="ECO:0000256" key="3">
    <source>
        <dbReference type="ARBA" id="ARBA00022448"/>
    </source>
</evidence>
<dbReference type="SUPFAM" id="SSF81343">
    <property type="entry name" value="Fumarate reductase respiratory complex transmembrane subunits"/>
    <property type="match status" value="1"/>
</dbReference>
<evidence type="ECO:0000256" key="4">
    <source>
        <dbReference type="ARBA" id="ARBA00022692"/>
    </source>
</evidence>
<keyword evidence="7" id="KW-1133">Transmembrane helix</keyword>
<evidence type="ECO:0000256" key="11">
    <source>
        <dbReference type="PIRSR" id="PIRSR607992-2"/>
    </source>
</evidence>
<keyword evidence="9 12" id="KW-0472">Membrane</keyword>
<keyword evidence="11" id="KW-0408">Iron</keyword>
<feature type="binding site" evidence="10">
    <location>
        <position position="147"/>
    </location>
    <ligand>
        <name>a ubiquinone</name>
        <dbReference type="ChEBI" id="CHEBI:16389"/>
        <note>ligand shared with IP/SDHB</note>
    </ligand>
</feature>
<comment type="similarity">
    <text evidence="2 12">Belongs to the CybS family.</text>
</comment>
<keyword evidence="6 12" id="KW-0809">Transit peptide</keyword>
<dbReference type="GO" id="GO:0006121">
    <property type="term" value="P:mitochondrial electron transport, succinate to ubiquinone"/>
    <property type="evidence" value="ECO:0007669"/>
    <property type="project" value="TreeGrafter"/>
</dbReference>
<dbReference type="GO" id="GO:0048039">
    <property type="term" value="F:ubiquinone binding"/>
    <property type="evidence" value="ECO:0007669"/>
    <property type="project" value="TreeGrafter"/>
</dbReference>
<evidence type="ECO:0000256" key="6">
    <source>
        <dbReference type="ARBA" id="ARBA00022946"/>
    </source>
</evidence>
<feature type="binding site" description="axial binding residue" evidence="11">
    <location>
        <position position="135"/>
    </location>
    <ligand>
        <name>heme b</name>
        <dbReference type="ChEBI" id="CHEBI:60344"/>
        <note>ligand shared with SDHC</note>
    </ligand>
    <ligandPart>
        <name>Fe</name>
        <dbReference type="ChEBI" id="CHEBI:18248"/>
    </ligandPart>
</feature>
<dbReference type="PANTHER" id="PTHR13337">
    <property type="entry name" value="SUCCINATE DEHYDROGENASE"/>
    <property type="match status" value="1"/>
</dbReference>
<dbReference type="InterPro" id="IPR034804">
    <property type="entry name" value="SQR/QFR_C/D"/>
</dbReference>
<dbReference type="InterPro" id="IPR007992">
    <property type="entry name" value="CybS"/>
</dbReference>
<evidence type="ECO:0000256" key="1">
    <source>
        <dbReference type="ARBA" id="ARBA00004448"/>
    </source>
</evidence>
<reference evidence="13 14" key="1">
    <citation type="submission" date="2018-03" db="EMBL/GenBank/DDBJ databases">
        <title>Genomes of Pezizomycetes fungi and the evolution of truffles.</title>
        <authorList>
            <person name="Murat C."/>
            <person name="Payen T."/>
            <person name="Noel B."/>
            <person name="Kuo A."/>
            <person name="Martin F.M."/>
        </authorList>
    </citation>
    <scope>NUCLEOTIDE SEQUENCE [LARGE SCALE GENOMIC DNA]</scope>
    <source>
        <strain evidence="13">091103-1</strain>
    </source>
</reference>
<dbReference type="Proteomes" id="UP000246991">
    <property type="component" value="Unassembled WGS sequence"/>
</dbReference>
<dbReference type="GO" id="GO:0098796">
    <property type="term" value="C:membrane protein complex"/>
    <property type="evidence" value="ECO:0007669"/>
    <property type="project" value="UniProtKB-ARBA"/>
</dbReference>
<dbReference type="OrthoDB" id="18577at2759"/>
<sequence length="195" mass="20890">MASLFRSSLRTSTATAIVPRLSRPVTTTTTTSVAAAAVKCTGMKNLGILRQAGMAKKGFHVSASRRILPAGPQIIQGTVNDAAEVPDPNATHGSYHWSFERLISVALIPLTVAPFAAGSVNPVTDAILGATIVIHSHIGFESMVIDYIPHRRYPTLRKGAMWALKGATVLVLVGLYEFETNDVGITEAIKRVWRA</sequence>
<dbReference type="EMBL" id="PYWC01000017">
    <property type="protein sequence ID" value="PWW78132.1"/>
    <property type="molecule type" value="Genomic_DNA"/>
</dbReference>
<evidence type="ECO:0000256" key="2">
    <source>
        <dbReference type="ARBA" id="ARBA00007294"/>
    </source>
</evidence>